<comment type="function">
    <text evidence="5">Part of the ABC transporter complex HmuTUV involved in hemin import. Responsible for energy coupling to the transport system.</text>
</comment>
<dbReference type="EMBL" id="FLRA01000023">
    <property type="protein sequence ID" value="SBT18565.1"/>
    <property type="molecule type" value="Genomic_DNA"/>
</dbReference>
<dbReference type="InterPro" id="IPR003439">
    <property type="entry name" value="ABC_transporter-like_ATP-bd"/>
</dbReference>
<sequence length="253" mass="28222">MTLSVDALVIDIPKRSPEPLTVTMNTGQVWGVLGPNGVGKTTLLHTLAGLKMPRKGRLRLNDADLSSIHRMSLAQQVGIMFQDHQDGFPATVMETALLGRFPHLSPWEMETEQDIKIAQHSIDRLELSLLAGRSVTQLSGGERQRVALASLLTQNPNIWLVDEPTNHLDLHHQVAVMSLLQEKARETKLVVMSLHDVNLAARWCSHVILQYPDRPALVGSAESLLTLENLEPLYQQKLVRGEIEGRLVFMPYI</sequence>
<reference evidence="7 10" key="2">
    <citation type="submission" date="2016-06" db="EMBL/GenBank/DDBJ databases">
        <authorList>
            <person name="Kjaerup R.B."/>
            <person name="Dalgaard T.S."/>
            <person name="Juul-Madsen H.R."/>
        </authorList>
    </citation>
    <scope>NUCLEOTIDE SEQUENCE [LARGE SCALE GENOMIC DNA]</scope>
    <source>
        <strain evidence="7 10">CECT 5115</strain>
    </source>
</reference>
<dbReference type="GO" id="GO:0005524">
    <property type="term" value="F:ATP binding"/>
    <property type="evidence" value="ECO:0007669"/>
    <property type="project" value="UniProtKB-KW"/>
</dbReference>
<evidence type="ECO:0000313" key="7">
    <source>
        <dbReference type="EMBL" id="SBT18565.1"/>
    </source>
</evidence>
<organism evidence="7 10">
    <name type="scientific">Marinomonas gallaica</name>
    <dbReference type="NCBI Taxonomy" id="1806667"/>
    <lineage>
        <taxon>Bacteria</taxon>
        <taxon>Pseudomonadati</taxon>
        <taxon>Pseudomonadota</taxon>
        <taxon>Gammaproteobacteria</taxon>
        <taxon>Oceanospirillales</taxon>
        <taxon>Oceanospirillaceae</taxon>
        <taxon>Marinomonas</taxon>
    </lineage>
</organism>
<reference evidence="8 9" key="1">
    <citation type="submission" date="2016-06" db="EMBL/GenBank/DDBJ databases">
        <authorList>
            <person name="Rodrigo-Torres L."/>
            <person name="Arahal D.R."/>
        </authorList>
    </citation>
    <scope>NUCLEOTIDE SEQUENCE [LARGE SCALE GENOMIC DNA]</scope>
    <source>
        <strain evidence="8 9">CECT 5116</strain>
    </source>
</reference>
<dbReference type="InterPro" id="IPR027417">
    <property type="entry name" value="P-loop_NTPase"/>
</dbReference>
<dbReference type="PROSITE" id="PS00211">
    <property type="entry name" value="ABC_TRANSPORTER_1"/>
    <property type="match status" value="1"/>
</dbReference>
<evidence type="ECO:0000259" key="6">
    <source>
        <dbReference type="PROSITE" id="PS50893"/>
    </source>
</evidence>
<evidence type="ECO:0000256" key="1">
    <source>
        <dbReference type="ARBA" id="ARBA00022448"/>
    </source>
</evidence>
<evidence type="ECO:0000313" key="9">
    <source>
        <dbReference type="Proteomes" id="UP000092840"/>
    </source>
</evidence>
<keyword evidence="3 7" id="KW-0067">ATP-binding</keyword>
<accession>A0A1C3JTZ0</accession>
<dbReference type="Proteomes" id="UP000092871">
    <property type="component" value="Unassembled WGS sequence"/>
</dbReference>
<dbReference type="Gene3D" id="3.40.50.300">
    <property type="entry name" value="P-loop containing nucleotide triphosphate hydrolases"/>
    <property type="match status" value="1"/>
</dbReference>
<evidence type="ECO:0000256" key="4">
    <source>
        <dbReference type="ARBA" id="ARBA00022967"/>
    </source>
</evidence>
<dbReference type="InterPro" id="IPR003593">
    <property type="entry name" value="AAA+_ATPase"/>
</dbReference>
<dbReference type="PANTHER" id="PTHR42794">
    <property type="entry name" value="HEMIN IMPORT ATP-BINDING PROTEIN HMUV"/>
    <property type="match status" value="1"/>
</dbReference>
<dbReference type="CDD" id="cd03214">
    <property type="entry name" value="ABC_Iron-Siderophores_B12_Hemin"/>
    <property type="match status" value="1"/>
</dbReference>
<dbReference type="GO" id="GO:0016887">
    <property type="term" value="F:ATP hydrolysis activity"/>
    <property type="evidence" value="ECO:0007669"/>
    <property type="project" value="InterPro"/>
</dbReference>
<protein>
    <submittedName>
        <fullName evidence="7">Hemin import ATP-binding protein HmuV</fullName>
        <ecNumber evidence="7">3.6.3.-</ecNumber>
    </submittedName>
</protein>
<dbReference type="AlphaFoldDB" id="A0A1C3JTZ0"/>
<dbReference type="InterPro" id="IPR017871">
    <property type="entry name" value="ABC_transporter-like_CS"/>
</dbReference>
<dbReference type="Proteomes" id="UP000092840">
    <property type="component" value="Unassembled WGS sequence"/>
</dbReference>
<proteinExistence type="predicted"/>
<evidence type="ECO:0000313" key="10">
    <source>
        <dbReference type="Proteomes" id="UP000092871"/>
    </source>
</evidence>
<dbReference type="Pfam" id="PF00005">
    <property type="entry name" value="ABC_tran"/>
    <property type="match status" value="1"/>
</dbReference>
<dbReference type="SMART" id="SM00382">
    <property type="entry name" value="AAA"/>
    <property type="match status" value="1"/>
</dbReference>
<evidence type="ECO:0000256" key="3">
    <source>
        <dbReference type="ARBA" id="ARBA00022840"/>
    </source>
</evidence>
<keyword evidence="9" id="KW-1185">Reference proteome</keyword>
<keyword evidence="4" id="KW-1278">Translocase</keyword>
<evidence type="ECO:0000313" key="8">
    <source>
        <dbReference type="EMBL" id="SBT21520.1"/>
    </source>
</evidence>
<dbReference type="OrthoDB" id="6461291at2"/>
<dbReference type="EMBL" id="FLRB01000013">
    <property type="protein sequence ID" value="SBT21520.1"/>
    <property type="molecule type" value="Genomic_DNA"/>
</dbReference>
<dbReference type="EC" id="3.6.3.-" evidence="7"/>
<dbReference type="PANTHER" id="PTHR42794:SF1">
    <property type="entry name" value="HEMIN IMPORT ATP-BINDING PROTEIN HMUV"/>
    <property type="match status" value="1"/>
</dbReference>
<dbReference type="SUPFAM" id="SSF52540">
    <property type="entry name" value="P-loop containing nucleoside triphosphate hydrolases"/>
    <property type="match status" value="1"/>
</dbReference>
<evidence type="ECO:0000256" key="2">
    <source>
        <dbReference type="ARBA" id="ARBA00022741"/>
    </source>
</evidence>
<keyword evidence="7" id="KW-0378">Hydrolase</keyword>
<feature type="domain" description="ABC transporter" evidence="6">
    <location>
        <begin position="2"/>
        <end position="237"/>
    </location>
</feature>
<name>A0A1C3JTZ0_9GAMM</name>
<gene>
    <name evidence="7" type="primary">hmuV</name>
    <name evidence="7" type="ORF">MGA5115_02712</name>
    <name evidence="8" type="ORF">MGA5116_02116</name>
</gene>
<dbReference type="PROSITE" id="PS50893">
    <property type="entry name" value="ABC_TRANSPORTER_2"/>
    <property type="match status" value="1"/>
</dbReference>
<evidence type="ECO:0000256" key="5">
    <source>
        <dbReference type="ARBA" id="ARBA00037066"/>
    </source>
</evidence>
<dbReference type="RefSeq" id="WP_067037439.1">
    <property type="nucleotide sequence ID" value="NZ_FLRA01000023.1"/>
</dbReference>
<keyword evidence="1" id="KW-0813">Transport</keyword>
<keyword evidence="2" id="KW-0547">Nucleotide-binding</keyword>